<dbReference type="EMBL" id="BFFO01000001">
    <property type="protein sequence ID" value="GBG96133.1"/>
    <property type="molecule type" value="Genomic_DNA"/>
</dbReference>
<evidence type="ECO:0000313" key="2">
    <source>
        <dbReference type="Proteomes" id="UP000245021"/>
    </source>
</evidence>
<comment type="caution">
    <text evidence="1">The sequence shown here is derived from an EMBL/GenBank/DDBJ whole genome shotgun (WGS) entry which is preliminary data.</text>
</comment>
<dbReference type="AlphaFoldDB" id="A0A2R5HDI9"/>
<gene>
    <name evidence="1" type="ORF">NtB2_00238</name>
</gene>
<dbReference type="Proteomes" id="UP000245021">
    <property type="component" value="Unassembled WGS sequence"/>
</dbReference>
<sequence length="53" mass="5896">MLVSLESIHQGNLPAEQWKKDALTGIQKSIETPGFPCVYAVSGYKKVLTSFHF</sequence>
<evidence type="ECO:0000313" key="1">
    <source>
        <dbReference type="EMBL" id="GBG96133.1"/>
    </source>
</evidence>
<name>A0A2R5HDI9_9LACT</name>
<protein>
    <submittedName>
        <fullName evidence="1">Uncharacterized protein</fullName>
    </submittedName>
</protein>
<dbReference type="RefSeq" id="WP_165814930.1">
    <property type="nucleotide sequence ID" value="NZ_BFFO01000001.1"/>
</dbReference>
<organism evidence="1 2">
    <name type="scientific">Lactococcus termiticola</name>
    <dbReference type="NCBI Taxonomy" id="2169526"/>
    <lineage>
        <taxon>Bacteria</taxon>
        <taxon>Bacillati</taxon>
        <taxon>Bacillota</taxon>
        <taxon>Bacilli</taxon>
        <taxon>Lactobacillales</taxon>
        <taxon>Streptococcaceae</taxon>
        <taxon>Lactococcus</taxon>
    </lineage>
</organism>
<keyword evidence="2" id="KW-1185">Reference proteome</keyword>
<proteinExistence type="predicted"/>
<accession>A0A2R5HDI9</accession>
<reference evidence="1 2" key="1">
    <citation type="journal article" date="2018" name="Genome Announc.">
        <title>Draft Genome Sequence of Lactococcus sp. Strain NtB2 (JCM 32569), Isolated from the Gut of the Higher Termite Nasutitermes takasagoensis.</title>
        <authorList>
            <person name="Noda S."/>
            <person name="Aihara C."/>
            <person name="Yuki M."/>
            <person name="Ohkuma M."/>
        </authorList>
    </citation>
    <scope>NUCLEOTIDE SEQUENCE [LARGE SCALE GENOMIC DNA]</scope>
    <source>
        <strain evidence="1 2">NtB2</strain>
    </source>
</reference>